<keyword evidence="3" id="KW-1185">Reference proteome</keyword>
<reference evidence="2 3" key="1">
    <citation type="submission" date="2018-11" db="EMBL/GenBank/DDBJ databases">
        <authorList>
            <consortium name="Pathogen Informatics"/>
        </authorList>
    </citation>
    <scope>NUCLEOTIDE SEQUENCE [LARGE SCALE GENOMIC DNA]</scope>
</reference>
<evidence type="ECO:0000313" key="2">
    <source>
        <dbReference type="EMBL" id="VDM72477.1"/>
    </source>
</evidence>
<accession>A0A3P7J800</accession>
<sequence length="69" mass="8181">MQESSDSELDPDLVGPPTKRIRRSASDLRYERSEEETRRERKVKEKNNDELKKMERRYVVPCSSPILLC</sequence>
<dbReference type="Proteomes" id="UP000270094">
    <property type="component" value="Unassembled WGS sequence"/>
</dbReference>
<organism evidence="2 3">
    <name type="scientific">Strongylus vulgaris</name>
    <name type="common">Blood worm</name>
    <dbReference type="NCBI Taxonomy" id="40348"/>
    <lineage>
        <taxon>Eukaryota</taxon>
        <taxon>Metazoa</taxon>
        <taxon>Ecdysozoa</taxon>
        <taxon>Nematoda</taxon>
        <taxon>Chromadorea</taxon>
        <taxon>Rhabditida</taxon>
        <taxon>Rhabditina</taxon>
        <taxon>Rhabditomorpha</taxon>
        <taxon>Strongyloidea</taxon>
        <taxon>Strongylidae</taxon>
        <taxon>Strongylus</taxon>
    </lineage>
</organism>
<evidence type="ECO:0000313" key="3">
    <source>
        <dbReference type="Proteomes" id="UP000270094"/>
    </source>
</evidence>
<feature type="compositionally biased region" description="Basic and acidic residues" evidence="1">
    <location>
        <begin position="24"/>
        <end position="48"/>
    </location>
</feature>
<feature type="region of interest" description="Disordered" evidence="1">
    <location>
        <begin position="1"/>
        <end position="48"/>
    </location>
</feature>
<protein>
    <submittedName>
        <fullName evidence="2">Uncharacterized protein</fullName>
    </submittedName>
</protein>
<dbReference type="AlphaFoldDB" id="A0A3P7J800"/>
<dbReference type="EMBL" id="UYYB01025523">
    <property type="protein sequence ID" value="VDM72477.1"/>
    <property type="molecule type" value="Genomic_DNA"/>
</dbReference>
<feature type="compositionally biased region" description="Acidic residues" evidence="1">
    <location>
        <begin position="1"/>
        <end position="11"/>
    </location>
</feature>
<name>A0A3P7J800_STRVU</name>
<evidence type="ECO:0000256" key="1">
    <source>
        <dbReference type="SAM" id="MobiDB-lite"/>
    </source>
</evidence>
<gene>
    <name evidence="2" type="ORF">SVUK_LOCUS7475</name>
</gene>
<proteinExistence type="predicted"/>